<reference evidence="2 3" key="1">
    <citation type="submission" date="2018-07" db="EMBL/GenBank/DDBJ databases">
        <title>Desertimonas flava gen. nov. sp. nov.</title>
        <authorList>
            <person name="Liu S."/>
        </authorList>
    </citation>
    <scope>NUCLEOTIDE SEQUENCE [LARGE SCALE GENOMIC DNA]</scope>
    <source>
        <strain evidence="2 3">16Sb5-5</strain>
    </source>
</reference>
<evidence type="ECO:0000313" key="3">
    <source>
        <dbReference type="Proteomes" id="UP000252770"/>
    </source>
</evidence>
<feature type="region of interest" description="Disordered" evidence="1">
    <location>
        <begin position="81"/>
        <end position="103"/>
    </location>
</feature>
<organism evidence="2 3">
    <name type="scientific">Desertihabitans brevis</name>
    <dbReference type="NCBI Taxonomy" id="2268447"/>
    <lineage>
        <taxon>Bacteria</taxon>
        <taxon>Bacillati</taxon>
        <taxon>Actinomycetota</taxon>
        <taxon>Actinomycetes</taxon>
        <taxon>Propionibacteriales</taxon>
        <taxon>Propionibacteriaceae</taxon>
        <taxon>Desertihabitans</taxon>
    </lineage>
</organism>
<keyword evidence="3" id="KW-1185">Reference proteome</keyword>
<evidence type="ECO:0000313" key="2">
    <source>
        <dbReference type="EMBL" id="RCK71359.1"/>
    </source>
</evidence>
<protein>
    <submittedName>
        <fullName evidence="2">Phosphodiesterase</fullName>
    </submittedName>
</protein>
<name>A0A367Z0Q6_9ACTN</name>
<feature type="compositionally biased region" description="Basic and acidic residues" evidence="1">
    <location>
        <begin position="81"/>
        <end position="99"/>
    </location>
</feature>
<dbReference type="Proteomes" id="UP000252770">
    <property type="component" value="Unassembled WGS sequence"/>
</dbReference>
<evidence type="ECO:0000256" key="1">
    <source>
        <dbReference type="SAM" id="MobiDB-lite"/>
    </source>
</evidence>
<dbReference type="AlphaFoldDB" id="A0A367Z0Q6"/>
<sequence>MSSSARRPSPPRSGEARALQEEIAASGYFPALIADAVTGGVGEEEILSYCLHLEPTFTRDEVHRHLTVLVLTPTRLVLVHTDEAPVDPRPEGDEAESRPGGDGQAVLSVESIRLSGIVAVALTKVVAEPARWQPGRSGVSEAWLNVGWGTMRRLELEPAGCEDPQCTADHGYTGTLTPDDLTLRVSVAADGQQRLDRLVAFAEALQQASGVRGGR</sequence>
<dbReference type="EMBL" id="QOUI01000001">
    <property type="protein sequence ID" value="RCK71359.1"/>
    <property type="molecule type" value="Genomic_DNA"/>
</dbReference>
<dbReference type="InterPro" id="IPR046040">
    <property type="entry name" value="DUF5998"/>
</dbReference>
<dbReference type="Pfam" id="PF19461">
    <property type="entry name" value="DUF5998"/>
    <property type="match status" value="1"/>
</dbReference>
<comment type="caution">
    <text evidence="2">The sequence shown here is derived from an EMBL/GenBank/DDBJ whole genome shotgun (WGS) entry which is preliminary data.</text>
</comment>
<gene>
    <name evidence="2" type="ORF">DT076_02750</name>
</gene>
<accession>A0A367Z0Q6</accession>
<proteinExistence type="predicted"/>